<feature type="compositionally biased region" description="Polar residues" evidence="4">
    <location>
        <begin position="456"/>
        <end position="470"/>
    </location>
</feature>
<organism evidence="7 8">
    <name type="scientific">Schistosoma bovis</name>
    <name type="common">Blood fluke</name>
    <dbReference type="NCBI Taxonomy" id="6184"/>
    <lineage>
        <taxon>Eukaryota</taxon>
        <taxon>Metazoa</taxon>
        <taxon>Spiralia</taxon>
        <taxon>Lophotrochozoa</taxon>
        <taxon>Platyhelminthes</taxon>
        <taxon>Trematoda</taxon>
        <taxon>Digenea</taxon>
        <taxon>Strigeidida</taxon>
        <taxon>Schistosomatoidea</taxon>
        <taxon>Schistosomatidae</taxon>
        <taxon>Schistosoma</taxon>
    </lineage>
</organism>
<evidence type="ECO:0000259" key="6">
    <source>
        <dbReference type="Pfam" id="PF25561"/>
    </source>
</evidence>
<feature type="compositionally biased region" description="Low complexity" evidence="4">
    <location>
        <begin position="523"/>
        <end position="535"/>
    </location>
</feature>
<dbReference type="Pfam" id="PF25561">
    <property type="entry name" value="QRICH1"/>
    <property type="match status" value="1"/>
</dbReference>
<feature type="domain" description="ZMYM2-like/QRICH1 C-terminal" evidence="5">
    <location>
        <begin position="721"/>
        <end position="876"/>
    </location>
</feature>
<gene>
    <name evidence="7" type="ORF">DC041_0007729</name>
</gene>
<dbReference type="InterPro" id="IPR051284">
    <property type="entry name" value="ZnF_MYMT-QRICH1"/>
</dbReference>
<evidence type="ECO:0000259" key="5">
    <source>
        <dbReference type="Pfam" id="PF12012"/>
    </source>
</evidence>
<dbReference type="PANTHER" id="PTHR45736:SF1">
    <property type="entry name" value="WITHOUT CHILDREN, ISOFORM B"/>
    <property type="match status" value="1"/>
</dbReference>
<dbReference type="EMBL" id="QMKO01001535">
    <property type="protein sequence ID" value="RTG88989.1"/>
    <property type="molecule type" value="Genomic_DNA"/>
</dbReference>
<evidence type="ECO:0000313" key="7">
    <source>
        <dbReference type="EMBL" id="RTG88989.1"/>
    </source>
</evidence>
<feature type="domain" description="QRICH1-like" evidence="6">
    <location>
        <begin position="595"/>
        <end position="710"/>
    </location>
</feature>
<evidence type="ECO:0000256" key="1">
    <source>
        <dbReference type="ARBA" id="ARBA00022499"/>
    </source>
</evidence>
<name>A0A430QMQ4_SCHBO</name>
<keyword evidence="8" id="KW-1185">Reference proteome</keyword>
<dbReference type="PANTHER" id="PTHR45736">
    <property type="entry name" value="ZINC FINGER MYM-TYPE PROTEIN"/>
    <property type="match status" value="1"/>
</dbReference>
<dbReference type="InterPro" id="IPR021893">
    <property type="entry name" value="ZMYM2-like_C"/>
</dbReference>
<evidence type="ECO:0000256" key="3">
    <source>
        <dbReference type="ARBA" id="ARBA00022843"/>
    </source>
</evidence>
<comment type="caution">
    <text evidence="7">The sequence shown here is derived from an EMBL/GenBank/DDBJ whole genome shotgun (WGS) entry which is preliminary data.</text>
</comment>
<protein>
    <submittedName>
        <fullName evidence="7">Uncharacterized protein</fullName>
    </submittedName>
</protein>
<keyword evidence="1" id="KW-1017">Isopeptide bond</keyword>
<dbReference type="Pfam" id="PF12012">
    <property type="entry name" value="DUF3504"/>
    <property type="match status" value="1"/>
</dbReference>
<feature type="compositionally biased region" description="Low complexity" evidence="4">
    <location>
        <begin position="553"/>
        <end position="562"/>
    </location>
</feature>
<feature type="compositionally biased region" description="Polar residues" evidence="4">
    <location>
        <begin position="478"/>
        <end position="491"/>
    </location>
</feature>
<dbReference type="Proteomes" id="UP000290809">
    <property type="component" value="Unassembled WGS sequence"/>
</dbReference>
<reference evidence="7 8" key="1">
    <citation type="journal article" date="2019" name="PLoS Pathog.">
        <title>Genome sequence of the bovine parasite Schistosoma bovis Tanzania.</title>
        <authorList>
            <person name="Oey H."/>
            <person name="Zakrzewski M."/>
            <person name="Gobert G."/>
            <person name="Gravermann K."/>
            <person name="Stoye J."/>
            <person name="Jones M."/>
            <person name="Mcmanus D."/>
            <person name="Krause L."/>
        </authorList>
    </citation>
    <scope>NUCLEOTIDE SEQUENCE [LARGE SCALE GENOMIC DNA]</scope>
    <source>
        <strain evidence="7 8">TAN1997</strain>
    </source>
</reference>
<dbReference type="STRING" id="6184.A0A430QMQ4"/>
<accession>A0A430QMQ4</accession>
<proteinExistence type="predicted"/>
<dbReference type="InterPro" id="IPR057926">
    <property type="entry name" value="QRICH1_dom"/>
</dbReference>
<feature type="region of interest" description="Disordered" evidence="4">
    <location>
        <begin position="456"/>
        <end position="582"/>
    </location>
</feature>
<sequence length="894" mass="97216">LHINYFFSTNIPAIDPSLGQLVELPIDQAGAYVIQDASGGQIQLGSVQGGKSLLKPELAQHLSQHTGYKSNVGRGGFTLSSNDARWVSLNANRGSRSITSRKPLNASAPAAQSAGLQSTVLAPAASGLLSLGTRYTPSSATVFGTTGGGSISGVNQGITGAGAATMIPSGTPSSNIVSGGVGAIGSMGVDRDSGYRLAAAIAGTSGRGRPRGRRPLRGQFPVVPIDMVRQLGIEQQVILQPAAPVAMRNKAVLCRPLSMCRKTQANATTYENLSQHGVAVQTDNSLTATESSNKNDKTSLGIEMQTQTVDTKPVESDDDDDDDDDDMVPVGEIEDDQILMKSDQPSFSCAETSTTDDIAFVESGTQTDLTDEDELKKMPLVLPIPIPVPIYVPFPVCLYARPVPYAIPYPLPCPVPIPLVFDATPETPHVEDQGQQVDLSTGRALIDSSVKFNVHDSSVTVGDNDNQADSQVGDLERSTQSIDYPCTSSMSNDEEGDIETIEEPSDDPGKSRNVSNLKRPAPEESSSSDSWASESTATQRSNEHNPPFHHHQSMTSVVSHSSSGREIDQSLPPPPPTKRSRQTLTPILTSDANYHLKFSYGINAWRHWVQQKSTSSSTDKPRSNAAAMQQYSHLYADLLNMSDADLNIALSQFVREVRKPNNECYVADSIFYLCLGIQEYLNENGRTVNLFGDPAFTSLSRALNEILANFQPRISPEGLLICRIEEEHLWEAKQLGSQSAEVGSNVFKRFLKKILLFTMLYYNTKHIGLRLGTVHRQLSFSQFQISETAVLCHLPGNMFGESDDSITTLSLDANPQNPQRCPVKLYKAYFARCPPELLDSDSVFYLNPLYPPQSDLWFSTNPVRPTELQVILNRIKMVKEIQEAFMNSQPDGGF</sequence>
<feature type="compositionally biased region" description="Acidic residues" evidence="4">
    <location>
        <begin position="316"/>
        <end position="329"/>
    </location>
</feature>
<feature type="region of interest" description="Disordered" evidence="4">
    <location>
        <begin position="286"/>
        <end position="329"/>
    </location>
</feature>
<evidence type="ECO:0000256" key="2">
    <source>
        <dbReference type="ARBA" id="ARBA00022553"/>
    </source>
</evidence>
<evidence type="ECO:0000313" key="8">
    <source>
        <dbReference type="Proteomes" id="UP000290809"/>
    </source>
</evidence>
<feature type="compositionally biased region" description="Acidic residues" evidence="4">
    <location>
        <begin position="492"/>
        <end position="506"/>
    </location>
</feature>
<evidence type="ECO:0000256" key="4">
    <source>
        <dbReference type="SAM" id="MobiDB-lite"/>
    </source>
</evidence>
<feature type="non-terminal residue" evidence="7">
    <location>
        <position position="1"/>
    </location>
</feature>
<keyword evidence="2" id="KW-0597">Phosphoprotein</keyword>
<dbReference type="AlphaFoldDB" id="A0A430QMQ4"/>
<keyword evidence="3" id="KW-0832">Ubl conjugation</keyword>